<reference evidence="9 10" key="1">
    <citation type="submission" date="2019-04" db="EMBL/GenBank/DDBJ databases">
        <authorList>
            <person name="Feng G."/>
            <person name="Zhang J."/>
            <person name="Zhu H."/>
        </authorList>
    </citation>
    <scope>NUCLEOTIDE SEQUENCE [LARGE SCALE GENOMIC DNA]</scope>
    <source>
        <strain evidence="9 10">9PBR-1</strain>
    </source>
</reference>
<evidence type="ECO:0000256" key="3">
    <source>
        <dbReference type="ARBA" id="ARBA00022801"/>
    </source>
</evidence>
<dbReference type="PROSITE" id="PS51892">
    <property type="entry name" value="SUBTILASE"/>
    <property type="match status" value="1"/>
</dbReference>
<dbReference type="InterPro" id="IPR015500">
    <property type="entry name" value="Peptidase_S8_subtilisin-rel"/>
</dbReference>
<dbReference type="Pfam" id="PF00082">
    <property type="entry name" value="Peptidase_S8"/>
    <property type="match status" value="1"/>
</dbReference>
<evidence type="ECO:0000313" key="10">
    <source>
        <dbReference type="Proteomes" id="UP000298471"/>
    </source>
</evidence>
<comment type="caution">
    <text evidence="9">The sequence shown here is derived from an EMBL/GenBank/DDBJ whole genome shotgun (WGS) entry which is preliminary data.</text>
</comment>
<dbReference type="Pfam" id="PF18962">
    <property type="entry name" value="Por_Secre_tail"/>
    <property type="match status" value="1"/>
</dbReference>
<feature type="domain" description="Peptidase S8/S53" evidence="7">
    <location>
        <begin position="224"/>
        <end position="483"/>
    </location>
</feature>
<feature type="active site" description="Charge relay system" evidence="5">
    <location>
        <position position="290"/>
    </location>
</feature>
<dbReference type="PANTHER" id="PTHR43806">
    <property type="entry name" value="PEPTIDASE S8"/>
    <property type="match status" value="1"/>
</dbReference>
<keyword evidence="2 5" id="KW-0645">Protease</keyword>
<evidence type="ECO:0000256" key="2">
    <source>
        <dbReference type="ARBA" id="ARBA00022670"/>
    </source>
</evidence>
<dbReference type="InterPro" id="IPR036852">
    <property type="entry name" value="Peptidase_S8/S53_dom_sf"/>
</dbReference>
<protein>
    <submittedName>
        <fullName evidence="9">T9SS type A sorting domain-containing protein</fullName>
    </submittedName>
</protein>
<dbReference type="PANTHER" id="PTHR43806:SF11">
    <property type="entry name" value="CEREVISIN-RELATED"/>
    <property type="match status" value="1"/>
</dbReference>
<feature type="active site" description="Charge relay system" evidence="5">
    <location>
        <position position="231"/>
    </location>
</feature>
<keyword evidence="6" id="KW-0472">Membrane</keyword>
<dbReference type="Gene3D" id="3.40.50.200">
    <property type="entry name" value="Peptidase S8/S53 domain"/>
    <property type="match status" value="1"/>
</dbReference>
<dbReference type="Proteomes" id="UP000298471">
    <property type="component" value="Unassembled WGS sequence"/>
</dbReference>
<feature type="domain" description="Secretion system C-terminal sorting" evidence="8">
    <location>
        <begin position="926"/>
        <end position="997"/>
    </location>
</feature>
<evidence type="ECO:0000256" key="6">
    <source>
        <dbReference type="SAM" id="Phobius"/>
    </source>
</evidence>
<dbReference type="InterPro" id="IPR050131">
    <property type="entry name" value="Peptidase_S8_subtilisin-like"/>
</dbReference>
<keyword evidence="4 5" id="KW-0720">Serine protease</keyword>
<dbReference type="OrthoDB" id="9813435at2"/>
<feature type="active site" description="Charge relay system" evidence="5">
    <location>
        <position position="447"/>
    </location>
</feature>
<dbReference type="PRINTS" id="PR00723">
    <property type="entry name" value="SUBTILISIN"/>
</dbReference>
<evidence type="ECO:0000259" key="8">
    <source>
        <dbReference type="Pfam" id="PF18962"/>
    </source>
</evidence>
<dbReference type="SUPFAM" id="SSF52743">
    <property type="entry name" value="Subtilisin-like"/>
    <property type="match status" value="1"/>
</dbReference>
<dbReference type="InterPro" id="IPR000209">
    <property type="entry name" value="Peptidase_S8/S53_dom"/>
</dbReference>
<dbReference type="EMBL" id="SRMB01000001">
    <property type="protein sequence ID" value="TGE29445.1"/>
    <property type="molecule type" value="Genomic_DNA"/>
</dbReference>
<dbReference type="GO" id="GO:0006508">
    <property type="term" value="P:proteolysis"/>
    <property type="evidence" value="ECO:0007669"/>
    <property type="project" value="UniProtKB-KW"/>
</dbReference>
<accession>A0A4Z0QIA4</accession>
<dbReference type="GO" id="GO:0004252">
    <property type="term" value="F:serine-type endopeptidase activity"/>
    <property type="evidence" value="ECO:0007669"/>
    <property type="project" value="UniProtKB-UniRule"/>
</dbReference>
<dbReference type="AlphaFoldDB" id="A0A4Z0QIA4"/>
<keyword evidence="3 5" id="KW-0378">Hydrolase</keyword>
<evidence type="ECO:0000256" key="4">
    <source>
        <dbReference type="ARBA" id="ARBA00022825"/>
    </source>
</evidence>
<comment type="similarity">
    <text evidence="1 5">Belongs to the peptidase S8 family.</text>
</comment>
<evidence type="ECO:0000256" key="1">
    <source>
        <dbReference type="ARBA" id="ARBA00011073"/>
    </source>
</evidence>
<proteinExistence type="inferred from homology"/>
<gene>
    <name evidence="9" type="ORF">E5K02_08330</name>
</gene>
<keyword evidence="6" id="KW-0812">Transmembrane</keyword>
<evidence type="ECO:0000313" key="9">
    <source>
        <dbReference type="EMBL" id="TGE29445.1"/>
    </source>
</evidence>
<name>A0A4Z0QIA4_9BACT</name>
<dbReference type="InterPro" id="IPR026444">
    <property type="entry name" value="Secre_tail"/>
</dbReference>
<sequence length="999" mass="108096">MAVSMVSWWRWVGKLITAWEIGRTKVGGEFGGVGRKLGAQLNKYAPAGLNLRIERRTVEFRSMPQLLRYLVLFGFLCSAVSAWAQGSTRQLPGTLVFKLKPEYKAQGTASHVAIAELEQALEQLGATDLRQKFPRTLPASAEVPGSVDLQLVYQITLRQDVSLAKACRRLLQTDVLEYAEPLNYRAPLYQPNDPLADSTNTAGQFYLKNIQAYRAWDVTKGDTSIVIGITDTGTRYSHEDLRNQLKKNYADPIDGLDNDNDGYVDNFRGWDVADNDNDASINMAVFQPVHGILVTGCAVAQPDNGVGLAGVGFKCKYLPLKIYPNTATGSFAGFEAIVYAADHGCQVINASWGSLGGRSQFEQDVITYAAINRNAVVVAAAGNTNAELDFYPASYDHVISVAALAPNDEKSGPATYSSRVSLGAPGEQVLTILGNNDSDYYPVNGSSFAAPLVAGAAALVRTRFPQLSADQVAAQLRQTADDVYALPGNIPLRGKLGTGRLNVHHAVSQADRREARILRSQLLPFRQAYQPNDTFQVVVELQNLLQPVAGLTVTLTSLSPYLTVRQGAFTVGSLPMLARATNDATPFRLVVAGAVPINTKAVLRYRLTADNGYQTDQFLTVTLNPDYVVLDAGDLHLTLTSRGNLGYDGLGSDLGQSVTYKGSAPLLYEGGLMVATSPERVSDRVRNERNQVNQDFYSVSQIALSRQPLRATQEANGLLQDSLPSARRTGTVGVRIRQRGYAWAAPADRDYAIVEYQLKNVTPDTLKPLYAGLFMDWDVLPDANRNTAAWDSTRALGYVHDRERPTVYAGVKLLTGGTAACYSINNNAPAGSPVRLADGFSSAEKFLTLSTKARHSSAGTTAGTDVSQVVGTGLPRLAPGDSVVVAFAVLGASSLEDLQTAADAAQSRYNLVLPSRKPTQALTWQVYPNPARTLLHLEVPPQFKLQQAQLFTPLGQLVRQQPLSGSRAELQITSLPAGVYLLQLTGATQVLSRRVVVLE</sequence>
<keyword evidence="6" id="KW-1133">Transmembrane helix</keyword>
<organism evidence="9 10">
    <name type="scientific">Hymenobacter metallicola</name>
    <dbReference type="NCBI Taxonomy" id="2563114"/>
    <lineage>
        <taxon>Bacteria</taxon>
        <taxon>Pseudomonadati</taxon>
        <taxon>Bacteroidota</taxon>
        <taxon>Cytophagia</taxon>
        <taxon>Cytophagales</taxon>
        <taxon>Hymenobacteraceae</taxon>
        <taxon>Hymenobacter</taxon>
    </lineage>
</organism>
<feature type="transmembrane region" description="Helical" evidence="6">
    <location>
        <begin position="66"/>
        <end position="84"/>
    </location>
</feature>
<keyword evidence="10" id="KW-1185">Reference proteome</keyword>
<evidence type="ECO:0000256" key="5">
    <source>
        <dbReference type="PROSITE-ProRule" id="PRU01240"/>
    </source>
</evidence>
<evidence type="ECO:0000259" key="7">
    <source>
        <dbReference type="Pfam" id="PF00082"/>
    </source>
</evidence>
<dbReference type="NCBIfam" id="TIGR04183">
    <property type="entry name" value="Por_Secre_tail"/>
    <property type="match status" value="1"/>
</dbReference>